<sequence>MINIVVFASGSGTNFQSIINATEDGQIEGQVRGLVTNKNDIQAIRRARKHDIAHVTIDPADFTDRSDYVGELLDQLAAWETDLIVLAGYMIKIPAELIKKFENRIINIHPSLLPKYGGKGFYGHNVHRAVLDNNETESGCTVHIVTREYDEGPILAQKKVPVYESDDPSTLAKRVQQQEHLLLPEVIAKLANELKQKNNS</sequence>
<evidence type="ECO:0000256" key="3">
    <source>
        <dbReference type="ARBA" id="ARBA00022755"/>
    </source>
</evidence>
<evidence type="ECO:0000313" key="6">
    <source>
        <dbReference type="EMBL" id="SHE79157.1"/>
    </source>
</evidence>
<dbReference type="UniPathway" id="UPA00074">
    <property type="reaction ID" value="UER00126"/>
</dbReference>
<protein>
    <recommendedName>
        <fullName evidence="4">Phosphoribosylglycinamide formyltransferase</fullName>
        <ecNumber evidence="4">2.1.2.2</ecNumber>
    </recommendedName>
    <alternativeName>
        <fullName evidence="4">5'-phosphoribosylglycinamide transformylase</fullName>
    </alternativeName>
    <alternativeName>
        <fullName evidence="4">GAR transformylase</fullName>
        <shortName evidence="4">GART</shortName>
    </alternativeName>
</protein>
<dbReference type="PANTHER" id="PTHR43369">
    <property type="entry name" value="PHOSPHORIBOSYLGLYCINAMIDE FORMYLTRANSFERASE"/>
    <property type="match status" value="1"/>
</dbReference>
<feature type="domain" description="Formyl transferase N-terminal" evidence="5">
    <location>
        <begin position="3"/>
        <end position="187"/>
    </location>
</feature>
<evidence type="ECO:0000313" key="7">
    <source>
        <dbReference type="Proteomes" id="UP000184041"/>
    </source>
</evidence>
<dbReference type="EMBL" id="FQUS01000003">
    <property type="protein sequence ID" value="SHE79157.1"/>
    <property type="molecule type" value="Genomic_DNA"/>
</dbReference>
<evidence type="ECO:0000256" key="4">
    <source>
        <dbReference type="HAMAP-Rule" id="MF_01930"/>
    </source>
</evidence>
<feature type="active site" description="Proton donor" evidence="4">
    <location>
        <position position="109"/>
    </location>
</feature>
<dbReference type="AlphaFoldDB" id="A0A1M4WD95"/>
<dbReference type="SUPFAM" id="SSF53328">
    <property type="entry name" value="Formyltransferase"/>
    <property type="match status" value="1"/>
</dbReference>
<comment type="caution">
    <text evidence="4">Lacks conserved residue(s) required for the propagation of feature annotation.</text>
</comment>
<dbReference type="Pfam" id="PF00551">
    <property type="entry name" value="Formyl_trans_N"/>
    <property type="match status" value="1"/>
</dbReference>
<dbReference type="RefSeq" id="WP_073059748.1">
    <property type="nucleotide sequence ID" value="NZ_FQUS01000003.1"/>
</dbReference>
<comment type="similarity">
    <text evidence="4">Belongs to the GART family.</text>
</comment>
<gene>
    <name evidence="4" type="primary">purN</name>
    <name evidence="6" type="ORF">SAMN05443144_103189</name>
</gene>
<organism evidence="6 7">
    <name type="scientific">Fodinibius roseus</name>
    <dbReference type="NCBI Taxonomy" id="1194090"/>
    <lineage>
        <taxon>Bacteria</taxon>
        <taxon>Pseudomonadati</taxon>
        <taxon>Balneolota</taxon>
        <taxon>Balneolia</taxon>
        <taxon>Balneolales</taxon>
        <taxon>Balneolaceae</taxon>
        <taxon>Fodinibius</taxon>
    </lineage>
</organism>
<comment type="pathway">
    <text evidence="1 4">Purine metabolism; IMP biosynthesis via de novo pathway; N(2)-formyl-N(1)-(5-phospho-D-ribosyl)glycinamide from N(1)-(5-phospho-D-ribosyl)glycinamide (10-formyl THF route): step 1/1.</text>
</comment>
<keyword evidence="3 4" id="KW-0658">Purine biosynthesis</keyword>
<feature type="binding site" evidence="4">
    <location>
        <begin position="12"/>
        <end position="14"/>
    </location>
    <ligand>
        <name>N(1)-(5-phospho-beta-D-ribosyl)glycinamide</name>
        <dbReference type="ChEBI" id="CHEBI:143788"/>
    </ligand>
</feature>
<dbReference type="STRING" id="1194090.SAMN05443144_103189"/>
<reference evidence="6 7" key="1">
    <citation type="submission" date="2016-11" db="EMBL/GenBank/DDBJ databases">
        <authorList>
            <person name="Jaros S."/>
            <person name="Januszkiewicz K."/>
            <person name="Wedrychowicz H."/>
        </authorList>
    </citation>
    <scope>NUCLEOTIDE SEQUENCE [LARGE SCALE GENOMIC DNA]</scope>
    <source>
        <strain evidence="6 7">DSM 21986</strain>
    </source>
</reference>
<evidence type="ECO:0000259" key="5">
    <source>
        <dbReference type="Pfam" id="PF00551"/>
    </source>
</evidence>
<name>A0A1M4WD95_9BACT</name>
<dbReference type="Gene3D" id="3.40.50.170">
    <property type="entry name" value="Formyl transferase, N-terminal domain"/>
    <property type="match status" value="1"/>
</dbReference>
<dbReference type="OrthoDB" id="9806170at2"/>
<dbReference type="InterPro" id="IPR036477">
    <property type="entry name" value="Formyl_transf_N_sf"/>
</dbReference>
<proteinExistence type="inferred from homology"/>
<dbReference type="InterPro" id="IPR004607">
    <property type="entry name" value="GART"/>
</dbReference>
<feature type="site" description="Raises pKa of active site His" evidence="4">
    <location>
        <position position="150"/>
    </location>
</feature>
<accession>A0A1M4WD95</accession>
<keyword evidence="2 4" id="KW-0808">Transferase</keyword>
<comment type="function">
    <text evidence="4">Catalyzes the transfer of a formyl group from 10-formyltetrahydrofolate to 5-phospho-ribosyl-glycinamide (GAR), producing 5-phospho-ribosyl-N-formylglycinamide (FGAR) and tetrahydrofolate.</text>
</comment>
<keyword evidence="7" id="KW-1185">Reference proteome</keyword>
<dbReference type="HAMAP" id="MF_01930">
    <property type="entry name" value="PurN"/>
    <property type="match status" value="1"/>
</dbReference>
<dbReference type="CDD" id="cd08645">
    <property type="entry name" value="FMT_core_GART"/>
    <property type="match status" value="1"/>
</dbReference>
<evidence type="ECO:0000256" key="1">
    <source>
        <dbReference type="ARBA" id="ARBA00005054"/>
    </source>
</evidence>
<dbReference type="Proteomes" id="UP000184041">
    <property type="component" value="Unassembled WGS sequence"/>
</dbReference>
<dbReference type="EC" id="2.1.2.2" evidence="4"/>
<comment type="catalytic activity">
    <reaction evidence="4">
        <text>N(1)-(5-phospho-beta-D-ribosyl)glycinamide + (6R)-10-formyltetrahydrofolate = N(2)-formyl-N(1)-(5-phospho-beta-D-ribosyl)glycinamide + (6S)-5,6,7,8-tetrahydrofolate + H(+)</text>
        <dbReference type="Rhea" id="RHEA:15053"/>
        <dbReference type="ChEBI" id="CHEBI:15378"/>
        <dbReference type="ChEBI" id="CHEBI:57453"/>
        <dbReference type="ChEBI" id="CHEBI:143788"/>
        <dbReference type="ChEBI" id="CHEBI:147286"/>
        <dbReference type="ChEBI" id="CHEBI:195366"/>
        <dbReference type="EC" id="2.1.2.2"/>
    </reaction>
</comment>
<dbReference type="GO" id="GO:0004644">
    <property type="term" value="F:phosphoribosylglycinamide formyltransferase activity"/>
    <property type="evidence" value="ECO:0007669"/>
    <property type="project" value="UniProtKB-UniRule"/>
</dbReference>
<dbReference type="GO" id="GO:0006189">
    <property type="term" value="P:'de novo' IMP biosynthetic process"/>
    <property type="evidence" value="ECO:0007669"/>
    <property type="project" value="UniProtKB-UniRule"/>
</dbReference>
<dbReference type="GO" id="GO:0005829">
    <property type="term" value="C:cytosol"/>
    <property type="evidence" value="ECO:0007669"/>
    <property type="project" value="TreeGrafter"/>
</dbReference>
<dbReference type="InterPro" id="IPR002376">
    <property type="entry name" value="Formyl_transf_N"/>
</dbReference>
<dbReference type="PANTHER" id="PTHR43369:SF2">
    <property type="entry name" value="PHOSPHORIBOSYLGLYCINAMIDE FORMYLTRANSFERASE"/>
    <property type="match status" value="1"/>
</dbReference>
<feature type="binding site" evidence="4">
    <location>
        <position position="65"/>
    </location>
    <ligand>
        <name>(6R)-10-formyltetrahydrofolate</name>
        <dbReference type="ChEBI" id="CHEBI:195366"/>
    </ligand>
</feature>
<evidence type="ECO:0000256" key="2">
    <source>
        <dbReference type="ARBA" id="ARBA00022679"/>
    </source>
</evidence>
<feature type="binding site" evidence="4">
    <location>
        <position position="107"/>
    </location>
    <ligand>
        <name>(6R)-10-formyltetrahydrofolate</name>
        <dbReference type="ChEBI" id="CHEBI:195366"/>
    </ligand>
</feature>
<dbReference type="NCBIfam" id="TIGR00639">
    <property type="entry name" value="PurN"/>
    <property type="match status" value="1"/>
</dbReference>